<feature type="region of interest" description="Disordered" evidence="9">
    <location>
        <begin position="656"/>
        <end position="748"/>
    </location>
</feature>
<feature type="transmembrane region" description="Helical" evidence="10">
    <location>
        <begin position="21"/>
        <end position="46"/>
    </location>
</feature>
<feature type="compositionally biased region" description="Polar residues" evidence="9">
    <location>
        <begin position="605"/>
        <end position="617"/>
    </location>
</feature>
<accession>A0A9W7XR32</accession>
<dbReference type="GO" id="GO:1990456">
    <property type="term" value="P:mitochondrion-endoplasmic reticulum membrane tethering"/>
    <property type="evidence" value="ECO:0007669"/>
    <property type="project" value="TreeGrafter"/>
</dbReference>
<evidence type="ECO:0000256" key="5">
    <source>
        <dbReference type="ARBA" id="ARBA00022989"/>
    </source>
</evidence>
<feature type="compositionally biased region" description="Polar residues" evidence="9">
    <location>
        <begin position="896"/>
        <end position="910"/>
    </location>
</feature>
<sequence>MPSRSLGRILMIDEVGEMQLLLAYILGILTLPALVAAGLFVFWALLPPADLSKQLIDYDDAALAAKQHLCAVKDKDKNSRSDKKSIYSPYGTRRTGWLRITRSSESSPPEISEGSTKITEIVARGFAKWINSKRTGTAGKRPEIGAEGSTNTMVAEGLDDLYYVVLDGDTLVMYDGEAMSECRGVIIMTKYRVSLHHRPNTSEAQVYSRKTPIRLAPIDDMFEARLYKRQVVEYYVYVDRPMDKEDWYFALMWSSLLGISSESSDEDCGSHGAKAASRENQADGAMASPPGSPSQQSRQYATETEIKPLLPPRPLTKEQRERLRRRLRQRCMIPDSSGIDSILQTISARGASAKPGEVREDEWLNAIIGRVFLAAYRTEWARKHFIRKMQTKFDRVEKPIFLDRIIVADLDIGDNVPVITVPKLECFGKDGTVDMSMYMHYMGGFKLVLNTGVKIGSLRMSVSLSVVLHSVAGKMLLRFKPAPSNRFWLGFYEMPSIRLKVAPVFMQKQVKYAAVSQAIEKQIYDIVRTTLVFPNLDDTVFFPTTVDEAAVLETVLKEYYHAGLDRDQDDASAKTKNQTSASAGVDACASAGTHSDLQSLAAKEGSQSSDGQQTEQQLARKKEAISGPRPFSMTSVELGMDNSTSAPAQLSVVLRERSHKRGDSVDINNGSRELNRAGSLIMVTPQPLTSNSSETEVDQQQQQQQQQDRVAKHGKSRSTMNEETESVPSEHSVSPSMTSMSSQTRSASIKSTISASAAMLFKRAKDSQAAESAKTWWQNIQQSTGNMSPPPADRNAGMAAPALPQRQTVDARFTITKNDEGLGIKVQNQQQKQQKNHMATQRSVSTTPIANRSAVQQHPTAEISQPAQRAAMAFGFGPQQRYSKQADTHERLLSRSPPQTYGSSIAQSPTLAMETDAGSGGEQNNSISSISSGFQFPRLHDGSMANGAGQGSVAGGSAMESSLVRRRPAALSQGSEIELPIQRRYSKPHQQAPAKPI</sequence>
<evidence type="ECO:0000256" key="9">
    <source>
        <dbReference type="SAM" id="MobiDB-lite"/>
    </source>
</evidence>
<evidence type="ECO:0000256" key="3">
    <source>
        <dbReference type="ARBA" id="ARBA00022692"/>
    </source>
</evidence>
<dbReference type="EMBL" id="JANBOH010000014">
    <property type="protein sequence ID" value="KAJ1647990.1"/>
    <property type="molecule type" value="Genomic_DNA"/>
</dbReference>
<keyword evidence="4" id="KW-0256">Endoplasmic reticulum</keyword>
<feature type="compositionally biased region" description="Polar residues" evidence="9">
    <location>
        <begin position="922"/>
        <end position="934"/>
    </location>
</feature>
<dbReference type="PROSITE" id="PS51847">
    <property type="entry name" value="SMP"/>
    <property type="match status" value="1"/>
</dbReference>
<feature type="region of interest" description="Disordered" evidence="9">
    <location>
        <begin position="827"/>
        <end position="867"/>
    </location>
</feature>
<dbReference type="GO" id="GO:0032865">
    <property type="term" value="C:ERMES complex"/>
    <property type="evidence" value="ECO:0007669"/>
    <property type="project" value="TreeGrafter"/>
</dbReference>
<keyword evidence="13" id="KW-1185">Reference proteome</keyword>
<evidence type="ECO:0000256" key="7">
    <source>
        <dbReference type="ARBA" id="ARBA00023121"/>
    </source>
</evidence>
<feature type="region of interest" description="Disordered" evidence="9">
    <location>
        <begin position="782"/>
        <end position="802"/>
    </location>
</feature>
<dbReference type="Pfam" id="PF26547">
    <property type="entry name" value="PDZD8_N"/>
    <property type="match status" value="1"/>
</dbReference>
<dbReference type="PANTHER" id="PTHR13466">
    <property type="entry name" value="TEX2 PROTEIN-RELATED"/>
    <property type="match status" value="1"/>
</dbReference>
<keyword evidence="7" id="KW-0446">Lipid-binding</keyword>
<comment type="caution">
    <text evidence="12">The sequence shown here is derived from an EMBL/GenBank/DDBJ whole genome shotgun (WGS) entry which is preliminary data.</text>
</comment>
<feature type="domain" description="SMP-LTD" evidence="11">
    <location>
        <begin position="357"/>
        <end position="542"/>
    </location>
</feature>
<dbReference type="InterPro" id="IPR031468">
    <property type="entry name" value="SMP_LBD"/>
</dbReference>
<evidence type="ECO:0000256" key="2">
    <source>
        <dbReference type="ARBA" id="ARBA00022448"/>
    </source>
</evidence>
<keyword evidence="3 10" id="KW-0812">Transmembrane</keyword>
<evidence type="ECO:0000256" key="1">
    <source>
        <dbReference type="ARBA" id="ARBA00004586"/>
    </source>
</evidence>
<evidence type="ECO:0000259" key="11">
    <source>
        <dbReference type="PROSITE" id="PS51847"/>
    </source>
</evidence>
<name>A0A9W7XR32_9FUNG</name>
<dbReference type="SUPFAM" id="SSF50729">
    <property type="entry name" value="PH domain-like"/>
    <property type="match status" value="1"/>
</dbReference>
<feature type="compositionally biased region" description="Polar residues" evidence="9">
    <location>
        <begin position="837"/>
        <end position="867"/>
    </location>
</feature>
<evidence type="ECO:0000256" key="4">
    <source>
        <dbReference type="ARBA" id="ARBA00022824"/>
    </source>
</evidence>
<feature type="compositionally biased region" description="Low complexity" evidence="9">
    <location>
        <begin position="726"/>
        <end position="748"/>
    </location>
</feature>
<evidence type="ECO:0000256" key="6">
    <source>
        <dbReference type="ARBA" id="ARBA00023055"/>
    </source>
</evidence>
<evidence type="ECO:0000256" key="8">
    <source>
        <dbReference type="ARBA" id="ARBA00023136"/>
    </source>
</evidence>
<dbReference type="Proteomes" id="UP001145021">
    <property type="component" value="Unassembled WGS sequence"/>
</dbReference>
<keyword evidence="6" id="KW-0445">Lipid transport</keyword>
<feature type="compositionally biased region" description="Basic and acidic residues" evidence="9">
    <location>
        <begin position="884"/>
        <end position="893"/>
    </location>
</feature>
<reference evidence="12" key="1">
    <citation type="submission" date="2022-07" db="EMBL/GenBank/DDBJ databases">
        <title>Phylogenomic reconstructions and comparative analyses of Kickxellomycotina fungi.</title>
        <authorList>
            <person name="Reynolds N.K."/>
            <person name="Stajich J.E."/>
            <person name="Barry K."/>
            <person name="Grigoriev I.V."/>
            <person name="Crous P."/>
            <person name="Smith M.E."/>
        </authorList>
    </citation>
    <scope>NUCLEOTIDE SEQUENCE</scope>
    <source>
        <strain evidence="12">NBRC 105413</strain>
    </source>
</reference>
<evidence type="ECO:0000256" key="10">
    <source>
        <dbReference type="SAM" id="Phobius"/>
    </source>
</evidence>
<protein>
    <recommendedName>
        <fullName evidence="11">SMP-LTD domain-containing protein</fullName>
    </recommendedName>
</protein>
<proteinExistence type="predicted"/>
<gene>
    <name evidence="12" type="ORF">LPJ64_000675</name>
</gene>
<dbReference type="GO" id="GO:0005789">
    <property type="term" value="C:endoplasmic reticulum membrane"/>
    <property type="evidence" value="ECO:0007669"/>
    <property type="project" value="UniProtKB-SubCell"/>
</dbReference>
<dbReference type="PANTHER" id="PTHR13466:SF19">
    <property type="entry name" value="NUCLEUS-VACUOLE JUNCTION PROTEIN 2"/>
    <property type="match status" value="1"/>
</dbReference>
<keyword evidence="5 10" id="KW-1133">Transmembrane helix</keyword>
<keyword evidence="2" id="KW-0813">Transport</keyword>
<dbReference type="InterPro" id="IPR058801">
    <property type="entry name" value="PDZD8_N"/>
</dbReference>
<dbReference type="CDD" id="cd21675">
    <property type="entry name" value="SMP_TEX2"/>
    <property type="match status" value="1"/>
</dbReference>
<evidence type="ECO:0000313" key="13">
    <source>
        <dbReference type="Proteomes" id="UP001145021"/>
    </source>
</evidence>
<feature type="region of interest" description="Disordered" evidence="9">
    <location>
        <begin position="880"/>
        <end position="997"/>
    </location>
</feature>
<feature type="region of interest" description="Disordered" evidence="9">
    <location>
        <begin position="596"/>
        <end position="643"/>
    </location>
</feature>
<evidence type="ECO:0000313" key="12">
    <source>
        <dbReference type="EMBL" id="KAJ1647990.1"/>
    </source>
</evidence>
<comment type="subcellular location">
    <subcellularLocation>
        <location evidence="1">Endoplasmic reticulum membrane</location>
    </subcellularLocation>
</comment>
<dbReference type="GO" id="GO:0015914">
    <property type="term" value="P:phospholipid transport"/>
    <property type="evidence" value="ECO:0007669"/>
    <property type="project" value="TreeGrafter"/>
</dbReference>
<dbReference type="GO" id="GO:0008289">
    <property type="term" value="F:lipid binding"/>
    <property type="evidence" value="ECO:0007669"/>
    <property type="project" value="UniProtKB-KW"/>
</dbReference>
<organism evidence="12 13">
    <name type="scientific">Coemansia asiatica</name>
    <dbReference type="NCBI Taxonomy" id="1052880"/>
    <lineage>
        <taxon>Eukaryota</taxon>
        <taxon>Fungi</taxon>
        <taxon>Fungi incertae sedis</taxon>
        <taxon>Zoopagomycota</taxon>
        <taxon>Kickxellomycotina</taxon>
        <taxon>Kickxellomycetes</taxon>
        <taxon>Kickxellales</taxon>
        <taxon>Kickxellaceae</taxon>
        <taxon>Coemansia</taxon>
    </lineage>
</organism>
<keyword evidence="8 10" id="KW-0472">Membrane</keyword>
<feature type="region of interest" description="Disordered" evidence="9">
    <location>
        <begin position="264"/>
        <end position="320"/>
    </location>
</feature>
<dbReference type="AlphaFoldDB" id="A0A9W7XR32"/>